<proteinExistence type="predicted"/>
<dbReference type="EMBL" id="JACOOK010000007">
    <property type="protein sequence ID" value="MBC5617669.1"/>
    <property type="molecule type" value="Genomic_DNA"/>
</dbReference>
<evidence type="ECO:0000256" key="3">
    <source>
        <dbReference type="ARBA" id="ARBA00023141"/>
    </source>
</evidence>
<dbReference type="SUPFAM" id="SSF53223">
    <property type="entry name" value="Aminoacid dehydrogenase-like, N-terminal domain"/>
    <property type="match status" value="1"/>
</dbReference>
<dbReference type="Pfam" id="PF08501">
    <property type="entry name" value="Shikimate_dh_N"/>
    <property type="match status" value="1"/>
</dbReference>
<feature type="domain" description="Shikimate dehydrogenase substrate binding N-terminal" evidence="4">
    <location>
        <begin position="6"/>
        <end position="87"/>
    </location>
</feature>
<accession>A0ABR7CPU0</accession>
<comment type="pathway">
    <text evidence="1">Metabolic intermediate biosynthesis; chorismate biosynthesis; chorismate from D-erythrose 4-phosphate and phosphoenolpyruvate: step 4/7.</text>
</comment>
<dbReference type="RefSeq" id="WP_118655362.1">
    <property type="nucleotide sequence ID" value="NZ_JACOOK010000007.1"/>
</dbReference>
<evidence type="ECO:0000259" key="4">
    <source>
        <dbReference type="Pfam" id="PF08501"/>
    </source>
</evidence>
<evidence type="ECO:0000313" key="6">
    <source>
        <dbReference type="Proteomes" id="UP000636891"/>
    </source>
</evidence>
<dbReference type="InterPro" id="IPR036291">
    <property type="entry name" value="NAD(P)-bd_dom_sf"/>
</dbReference>
<dbReference type="SUPFAM" id="SSF51735">
    <property type="entry name" value="NAD(P)-binding Rossmann-fold domains"/>
    <property type="match status" value="1"/>
</dbReference>
<dbReference type="CDD" id="cd01065">
    <property type="entry name" value="NAD_bind_Shikimate_DH"/>
    <property type="match status" value="1"/>
</dbReference>
<gene>
    <name evidence="5" type="ORF">H8S08_11700</name>
</gene>
<dbReference type="InterPro" id="IPR013708">
    <property type="entry name" value="Shikimate_DH-bd_N"/>
</dbReference>
<keyword evidence="2" id="KW-0560">Oxidoreductase</keyword>
<sequence>MKLYGLIGYPLGHSFSQRYFTDKFAAAGIADCAYRNFPIETIEGVETVLQTPGLRGFNVTIPYKQAIVPYLSGLSDEARAIGAVNCVKITPEGLTGYNTDAYGFRRSLLNLLGNVRPEKALVLGTGGASKAVKYVLEQLGIAFDAVSRDGKNGAYTYGDLSEEIVRAHRLIVNATPLGTFPNAEGCPVLPYEALGAGHFLFDLVYNPAVTEFLKRGAAQGAATRNGYDMLVGQAEKAWEIWNE</sequence>
<evidence type="ECO:0000256" key="2">
    <source>
        <dbReference type="ARBA" id="ARBA00023002"/>
    </source>
</evidence>
<dbReference type="InterPro" id="IPR046346">
    <property type="entry name" value="Aminoacid_DH-like_N_sf"/>
</dbReference>
<dbReference type="Proteomes" id="UP000636891">
    <property type="component" value="Unassembled WGS sequence"/>
</dbReference>
<evidence type="ECO:0000256" key="1">
    <source>
        <dbReference type="ARBA" id="ARBA00004871"/>
    </source>
</evidence>
<dbReference type="PANTHER" id="PTHR21089">
    <property type="entry name" value="SHIKIMATE DEHYDROGENASE"/>
    <property type="match status" value="1"/>
</dbReference>
<name>A0ABR7CPU0_9BACT</name>
<organism evidence="5 6">
    <name type="scientific">Alistipes hominis</name>
    <dbReference type="NCBI Taxonomy" id="2763015"/>
    <lineage>
        <taxon>Bacteria</taxon>
        <taxon>Pseudomonadati</taxon>
        <taxon>Bacteroidota</taxon>
        <taxon>Bacteroidia</taxon>
        <taxon>Bacteroidales</taxon>
        <taxon>Rikenellaceae</taxon>
        <taxon>Alistipes</taxon>
    </lineage>
</organism>
<keyword evidence="3" id="KW-0028">Amino-acid biosynthesis</keyword>
<dbReference type="Gene3D" id="3.40.50.10860">
    <property type="entry name" value="Leucine Dehydrogenase, chain A, domain 1"/>
    <property type="match status" value="1"/>
</dbReference>
<comment type="caution">
    <text evidence="5">The sequence shown here is derived from an EMBL/GenBank/DDBJ whole genome shotgun (WGS) entry which is preliminary data.</text>
</comment>
<dbReference type="PANTHER" id="PTHR21089:SF1">
    <property type="entry name" value="BIFUNCTIONAL 3-DEHYDROQUINATE DEHYDRATASE_SHIKIMATE DEHYDROGENASE, CHLOROPLASTIC"/>
    <property type="match status" value="1"/>
</dbReference>
<protein>
    <submittedName>
        <fullName evidence="5">Shikimate dehydrogenase</fullName>
    </submittedName>
</protein>
<evidence type="ECO:0000313" key="5">
    <source>
        <dbReference type="EMBL" id="MBC5617669.1"/>
    </source>
</evidence>
<dbReference type="InterPro" id="IPR022893">
    <property type="entry name" value="Shikimate_DH_fam"/>
</dbReference>
<keyword evidence="3" id="KW-0057">Aromatic amino acid biosynthesis</keyword>
<keyword evidence="6" id="KW-1185">Reference proteome</keyword>
<reference evidence="5 6" key="1">
    <citation type="submission" date="2020-08" db="EMBL/GenBank/DDBJ databases">
        <title>Genome public.</title>
        <authorList>
            <person name="Liu C."/>
            <person name="Sun Q."/>
        </authorList>
    </citation>
    <scope>NUCLEOTIDE SEQUENCE [LARGE SCALE GENOMIC DNA]</scope>
    <source>
        <strain evidence="5 6">New-7</strain>
    </source>
</reference>
<dbReference type="Gene3D" id="3.40.50.720">
    <property type="entry name" value="NAD(P)-binding Rossmann-like Domain"/>
    <property type="match status" value="1"/>
</dbReference>